<protein>
    <submittedName>
        <fullName evidence="1">Uncharacterized protein</fullName>
    </submittedName>
</protein>
<name>A0A151JFT1_9VIBR</name>
<reference evidence="2" key="1">
    <citation type="submission" date="2015-12" db="EMBL/GenBank/DDBJ databases">
        <authorList>
            <person name="Tarr C.L."/>
            <person name="Gladney L.M."/>
        </authorList>
    </citation>
    <scope>NUCLEOTIDE SEQUENCE [LARGE SCALE GENOMIC DNA]</scope>
    <source>
        <strain evidence="2">2756-81</strain>
    </source>
</reference>
<dbReference type="EMBL" id="LOMK01000001">
    <property type="protein sequence ID" value="KYN24578.1"/>
    <property type="molecule type" value="Genomic_DNA"/>
</dbReference>
<comment type="caution">
    <text evidence="1">The sequence shown here is derived from an EMBL/GenBank/DDBJ whole genome shotgun (WGS) entry which is preliminary data.</text>
</comment>
<evidence type="ECO:0000313" key="1">
    <source>
        <dbReference type="EMBL" id="KYN24578.1"/>
    </source>
</evidence>
<organism evidence="1 2">
    <name type="scientific">Vibrio cidicii</name>
    <dbReference type="NCBI Taxonomy" id="1763883"/>
    <lineage>
        <taxon>Bacteria</taxon>
        <taxon>Pseudomonadati</taxon>
        <taxon>Pseudomonadota</taxon>
        <taxon>Gammaproteobacteria</taxon>
        <taxon>Vibrionales</taxon>
        <taxon>Vibrionaceae</taxon>
        <taxon>Vibrio</taxon>
    </lineage>
</organism>
<evidence type="ECO:0000313" key="2">
    <source>
        <dbReference type="Proteomes" id="UP000075349"/>
    </source>
</evidence>
<proteinExistence type="predicted"/>
<gene>
    <name evidence="1" type="ORF">AUQ44_01270</name>
</gene>
<sequence>MDEGKLFFLRFNLRNITKFHNHIFDFFKEKLNTLKVDEQVNPGYANWLKDEYEVHLPNQLRKSTFLMIFGHLEESLYLLWAENGKPECLEHKAFGLKKYKKFLSCYVHMDLSGNDDYQFVLNCQLIRNAIIHIAGRVSLSKDSEKLKMVIEQHKDCFQINNDRVNITSIGLSKFQQSVDSLIKQAATVI</sequence>
<accession>A0A151JFT1</accession>
<dbReference type="Proteomes" id="UP000075349">
    <property type="component" value="Unassembled WGS sequence"/>
</dbReference>
<dbReference type="AlphaFoldDB" id="A0A151JFT1"/>